<keyword evidence="3" id="KW-1185">Reference proteome</keyword>
<dbReference type="EMBL" id="VRZA01000001">
    <property type="protein sequence ID" value="TXS96033.1"/>
    <property type="molecule type" value="Genomic_DNA"/>
</dbReference>
<evidence type="ECO:0000313" key="2">
    <source>
        <dbReference type="EMBL" id="TXS96033.1"/>
    </source>
</evidence>
<dbReference type="RefSeq" id="WP_148066303.1">
    <property type="nucleotide sequence ID" value="NZ_VRZA01000001.1"/>
</dbReference>
<dbReference type="AlphaFoldDB" id="A0A5C9A571"/>
<gene>
    <name evidence="2" type="ORF">FV139_00560</name>
</gene>
<reference evidence="2 3" key="1">
    <citation type="submission" date="2019-08" db="EMBL/GenBank/DDBJ databases">
        <title>Parahaliea maris sp. nov., isolated from the surface seawater.</title>
        <authorList>
            <person name="Liu Y."/>
        </authorList>
    </citation>
    <scope>NUCLEOTIDE SEQUENCE [LARGE SCALE GENOMIC DNA]</scope>
    <source>
        <strain evidence="2 3">HSLHS9</strain>
    </source>
</reference>
<accession>A0A5C9A571</accession>
<feature type="region of interest" description="Disordered" evidence="1">
    <location>
        <begin position="1"/>
        <end position="38"/>
    </location>
</feature>
<proteinExistence type="predicted"/>
<comment type="caution">
    <text evidence="2">The sequence shown here is derived from an EMBL/GenBank/DDBJ whole genome shotgun (WGS) entry which is preliminary data.</text>
</comment>
<sequence length="155" mass="16573">MAGVAGLSGLKPGQKHSGSFKPGYDPRRNSAPRYKDNKTLCELAREKTQVAFQTIIAVLEDPNASRKEKLIAADKVLDRGWGKALQGVLVAQESSNPGTMSTAELAAAAERLLAAPPDEEAIDAEFSEVRCDVDVANVEEMLLETADYGDSDVPV</sequence>
<evidence type="ECO:0000256" key="1">
    <source>
        <dbReference type="SAM" id="MobiDB-lite"/>
    </source>
</evidence>
<evidence type="ECO:0008006" key="4">
    <source>
        <dbReference type="Google" id="ProtNLM"/>
    </source>
</evidence>
<organism evidence="2 3">
    <name type="scientific">Parahaliea maris</name>
    <dbReference type="NCBI Taxonomy" id="2716870"/>
    <lineage>
        <taxon>Bacteria</taxon>
        <taxon>Pseudomonadati</taxon>
        <taxon>Pseudomonadota</taxon>
        <taxon>Gammaproteobacteria</taxon>
        <taxon>Cellvibrionales</taxon>
        <taxon>Halieaceae</taxon>
        <taxon>Parahaliea</taxon>
    </lineage>
</organism>
<feature type="compositionally biased region" description="Basic and acidic residues" evidence="1">
    <location>
        <begin position="24"/>
        <end position="38"/>
    </location>
</feature>
<protein>
    <recommendedName>
        <fullName evidence="4">DUF5681 domain-containing protein</fullName>
    </recommendedName>
</protein>
<evidence type="ECO:0000313" key="3">
    <source>
        <dbReference type="Proteomes" id="UP000321039"/>
    </source>
</evidence>
<name>A0A5C9A571_9GAMM</name>
<dbReference type="Proteomes" id="UP000321039">
    <property type="component" value="Unassembled WGS sequence"/>
</dbReference>